<feature type="region of interest" description="Disordered" evidence="1">
    <location>
        <begin position="231"/>
        <end position="283"/>
    </location>
</feature>
<comment type="caution">
    <text evidence="2">The sequence shown here is derived from an EMBL/GenBank/DDBJ whole genome shotgun (WGS) entry which is preliminary data.</text>
</comment>
<evidence type="ECO:0000313" key="3">
    <source>
        <dbReference type="Proteomes" id="UP000289738"/>
    </source>
</evidence>
<name>A0A445C9U8_ARAHY</name>
<organism evidence="2 3">
    <name type="scientific">Arachis hypogaea</name>
    <name type="common">Peanut</name>
    <dbReference type="NCBI Taxonomy" id="3818"/>
    <lineage>
        <taxon>Eukaryota</taxon>
        <taxon>Viridiplantae</taxon>
        <taxon>Streptophyta</taxon>
        <taxon>Embryophyta</taxon>
        <taxon>Tracheophyta</taxon>
        <taxon>Spermatophyta</taxon>
        <taxon>Magnoliopsida</taxon>
        <taxon>eudicotyledons</taxon>
        <taxon>Gunneridae</taxon>
        <taxon>Pentapetalae</taxon>
        <taxon>rosids</taxon>
        <taxon>fabids</taxon>
        <taxon>Fabales</taxon>
        <taxon>Fabaceae</taxon>
        <taxon>Papilionoideae</taxon>
        <taxon>50 kb inversion clade</taxon>
        <taxon>dalbergioids sensu lato</taxon>
        <taxon>Dalbergieae</taxon>
        <taxon>Pterocarpus clade</taxon>
        <taxon>Arachis</taxon>
    </lineage>
</organism>
<dbReference type="EMBL" id="SDMP01000007">
    <property type="protein sequence ID" value="RYR47722.1"/>
    <property type="molecule type" value="Genomic_DNA"/>
</dbReference>
<sequence>MNLKLRCCSCTSFEMLNTTWPSERYSTIGWVGSSNRCWMMFATVGTADTLAPLEVKKGLFTHWENDAGFSHRRLTNRANRALERSSKYTGDSMAFMKTKARLSKSLDRDVTLAETFKYVHTLKENKARFVDQQSKDHYESYTQRMEVVTQQSQQSGEDTADGSAALVVDPDAVWCQPASVPYKNCVYGMWSFFASILCTSTLRLSSGSAISRAVQSEEGVDLRVQTQLRAAGIDPTGGSTVADGSGPAAGGSGSAGGTQTSSPPPAPSTQDLETDDDDDYLDL</sequence>
<keyword evidence="3" id="KW-1185">Reference proteome</keyword>
<evidence type="ECO:0000313" key="2">
    <source>
        <dbReference type="EMBL" id="RYR47722.1"/>
    </source>
</evidence>
<gene>
    <name evidence="2" type="ORF">Ahy_A07g033678</name>
</gene>
<evidence type="ECO:0000256" key="1">
    <source>
        <dbReference type="SAM" id="MobiDB-lite"/>
    </source>
</evidence>
<reference evidence="2 3" key="1">
    <citation type="submission" date="2019-01" db="EMBL/GenBank/DDBJ databases">
        <title>Sequencing of cultivated peanut Arachis hypogaea provides insights into genome evolution and oil improvement.</title>
        <authorList>
            <person name="Chen X."/>
        </authorList>
    </citation>
    <scope>NUCLEOTIDE SEQUENCE [LARGE SCALE GENOMIC DNA]</scope>
    <source>
        <strain evidence="3">cv. Fuhuasheng</strain>
        <tissue evidence="2">Leaves</tissue>
    </source>
</reference>
<dbReference type="AlphaFoldDB" id="A0A445C9U8"/>
<dbReference type="InterPro" id="IPR004252">
    <property type="entry name" value="Probable_transposase_24"/>
</dbReference>
<feature type="compositionally biased region" description="Gly residues" evidence="1">
    <location>
        <begin position="247"/>
        <end position="256"/>
    </location>
</feature>
<dbReference type="Proteomes" id="UP000289738">
    <property type="component" value="Chromosome A07"/>
</dbReference>
<proteinExistence type="predicted"/>
<accession>A0A445C9U8</accession>
<protein>
    <submittedName>
        <fullName evidence="2">Uncharacterized protein</fullName>
    </submittedName>
</protein>
<dbReference type="Pfam" id="PF03004">
    <property type="entry name" value="Transposase_24"/>
    <property type="match status" value="1"/>
</dbReference>
<feature type="compositionally biased region" description="Acidic residues" evidence="1">
    <location>
        <begin position="272"/>
        <end position="283"/>
    </location>
</feature>